<comment type="caution">
    <text evidence="1">The sequence shown here is derived from an EMBL/GenBank/DDBJ whole genome shotgun (WGS) entry which is preliminary data.</text>
</comment>
<evidence type="ECO:0000313" key="2">
    <source>
        <dbReference type="Proteomes" id="UP001501461"/>
    </source>
</evidence>
<protein>
    <recommendedName>
        <fullName evidence="3">PIN domain-containing protein</fullName>
    </recommendedName>
</protein>
<accession>A0ABN2UKZ2</accession>
<name>A0ABN2UKZ2_9MICC</name>
<keyword evidence="2" id="KW-1185">Reference proteome</keyword>
<evidence type="ECO:0000313" key="1">
    <source>
        <dbReference type="EMBL" id="GAA2035382.1"/>
    </source>
</evidence>
<proteinExistence type="predicted"/>
<sequence length="65" mass="7681">MPQRFFVDTNVFYSKTLMDWLFLLKQENNTMFQLHATEDVFAEVALNMQKSTRACQDISSAVEWN</sequence>
<dbReference type="EMBL" id="BAAAMN010000026">
    <property type="protein sequence ID" value="GAA2035382.1"/>
    <property type="molecule type" value="Genomic_DNA"/>
</dbReference>
<dbReference type="RefSeq" id="WP_343957111.1">
    <property type="nucleotide sequence ID" value="NZ_BAAAMN010000026.1"/>
</dbReference>
<dbReference type="Proteomes" id="UP001501461">
    <property type="component" value="Unassembled WGS sequence"/>
</dbReference>
<organism evidence="1 2">
    <name type="scientific">Yaniella flava</name>
    <dbReference type="NCBI Taxonomy" id="287930"/>
    <lineage>
        <taxon>Bacteria</taxon>
        <taxon>Bacillati</taxon>
        <taxon>Actinomycetota</taxon>
        <taxon>Actinomycetes</taxon>
        <taxon>Micrococcales</taxon>
        <taxon>Micrococcaceae</taxon>
        <taxon>Yaniella</taxon>
    </lineage>
</organism>
<gene>
    <name evidence="1" type="ORF">GCM10009720_14860</name>
</gene>
<evidence type="ECO:0008006" key="3">
    <source>
        <dbReference type="Google" id="ProtNLM"/>
    </source>
</evidence>
<reference evidence="1 2" key="1">
    <citation type="journal article" date="2019" name="Int. J. Syst. Evol. Microbiol.">
        <title>The Global Catalogue of Microorganisms (GCM) 10K type strain sequencing project: providing services to taxonomists for standard genome sequencing and annotation.</title>
        <authorList>
            <consortium name="The Broad Institute Genomics Platform"/>
            <consortium name="The Broad Institute Genome Sequencing Center for Infectious Disease"/>
            <person name="Wu L."/>
            <person name="Ma J."/>
        </authorList>
    </citation>
    <scope>NUCLEOTIDE SEQUENCE [LARGE SCALE GENOMIC DNA]</scope>
    <source>
        <strain evidence="1 2">JCM 13595</strain>
    </source>
</reference>